<reference evidence="2" key="2">
    <citation type="submission" date="2020-03" db="EMBL/GenBank/DDBJ databases">
        <title>Diverse partitiviruses from the phytopathogenic fungus, Rosellinia necatrix.</title>
        <authorList>
            <person name="Telengech P."/>
            <person name="Hisano S."/>
            <person name="Mugambi C."/>
            <person name="Hyodo K."/>
            <person name="Arjona J."/>
            <person name="Lopez C."/>
            <person name="Kanematsu S."/>
            <person name="Kondo H."/>
            <person name="Suzuki N."/>
        </authorList>
    </citation>
    <scope>NUCLEOTIDE SEQUENCE</scope>
    <source>
        <strain evidence="2">W662</strain>
    </source>
</reference>
<organism evidence="2">
    <name type="scientific">Rosellinia necatrix partitivirus 24</name>
    <dbReference type="NCBI Taxonomy" id="2699392"/>
    <lineage>
        <taxon>Viruses</taxon>
        <taxon>Riboviria</taxon>
        <taxon>Orthornavirae</taxon>
        <taxon>Pisuviricota</taxon>
        <taxon>Duplopiviricetes</taxon>
        <taxon>Durnavirales</taxon>
        <taxon>Partitiviridae</taxon>
    </lineage>
</organism>
<sequence>MSSKYTQADIAAIVAMLQEQKVDESLASATGVASKNEEGPSSTSAAPKPTSIPSTATGPTPDKKPADEKDLKAMQGTPRPREDLKSYDILQIATRVAFSKDKERETSTFLPSAFRMYAILHELDTLQIQNRYFRQAIPSFLPTHSRIYVGILFLVQTLRAMDHAGILAFREKQFLATFFASHPAETLPIPGPLLPVYQALCVSNPQDGTMPRVTPALPAQLGPAQAQQIFTGAHNYAIPNIPFLFGLHEYIATYVAGNANPDANTLLTQMGIDAASTAVVTINGLVFPVGFAAPLNANQAWTVAGAGISEELEISNDILSSFKINARFARLPTLAANNAIRDFSEFTRVFQGAWFTTLKRNMAIYCRFVKGSGTLQDVSAEGPTSGQIVANVSTVGLVQPTGFFQAAARLPGDASFSTTQVANDRIGELSSVFTQIHSRVANHPSGQFNHIGEDGTGSGRNGTFWDIRPIQPATLHDHVKDSLGAELALYVRERADRD</sequence>
<reference evidence="2" key="1">
    <citation type="submission" date="2020-01" db="EMBL/GenBank/DDBJ databases">
        <authorList>
            <person name="Paul T."/>
            <person name="Suzuki N."/>
            <person name="Kondo H."/>
        </authorList>
    </citation>
    <scope>NUCLEOTIDE SEQUENCE</scope>
    <source>
        <strain evidence="2">W662</strain>
    </source>
</reference>
<feature type="region of interest" description="Disordered" evidence="1">
    <location>
        <begin position="25"/>
        <end position="81"/>
    </location>
</feature>
<evidence type="ECO:0000256" key="1">
    <source>
        <dbReference type="SAM" id="MobiDB-lite"/>
    </source>
</evidence>
<dbReference type="EMBL" id="LC517397">
    <property type="protein sequence ID" value="BBU59857.1"/>
    <property type="molecule type" value="Genomic_RNA"/>
</dbReference>
<accession>A0A6F8QHC8</accession>
<name>A0A6F8QHC8_9VIRU</name>
<feature type="compositionally biased region" description="Low complexity" evidence="1">
    <location>
        <begin position="40"/>
        <end position="57"/>
    </location>
</feature>
<proteinExistence type="predicted"/>
<feature type="compositionally biased region" description="Basic and acidic residues" evidence="1">
    <location>
        <begin position="61"/>
        <end position="72"/>
    </location>
</feature>
<evidence type="ECO:0000313" key="2">
    <source>
        <dbReference type="EMBL" id="BBU59857.1"/>
    </source>
</evidence>
<gene>
    <name evidence="2" type="primary">Cp</name>
</gene>
<protein>
    <submittedName>
        <fullName evidence="2">Capsid protein</fullName>
    </submittedName>
</protein>